<dbReference type="AlphaFoldDB" id="U4KWV6"/>
<sequence>MASSSPSSSDKMFADPTQFSDHPAVDIKPDEPANKPKISAADVPVPRSFILNLTGEINWLKKDIGFKEQEIETLRQENTEMQCDLDVLRQEMVEMQYEIEVLQQEKMKIHEKLQKITHYINTSVCGHAGHGKIDEAIMKQEFEKRLREMKKEMYTEIYERITRL</sequence>
<reference evidence="3 4" key="1">
    <citation type="journal article" date="2013" name="PLoS Genet.">
        <title>The genome and development-dependent transcriptomes of Pyronema confluens: a window into fungal evolution.</title>
        <authorList>
            <person name="Traeger S."/>
            <person name="Altegoer F."/>
            <person name="Freitag M."/>
            <person name="Gabaldon T."/>
            <person name="Kempken F."/>
            <person name="Kumar A."/>
            <person name="Marcet-Houben M."/>
            <person name="Poggeler S."/>
            <person name="Stajich J.E."/>
            <person name="Nowrousian M."/>
        </authorList>
    </citation>
    <scope>NUCLEOTIDE SEQUENCE [LARGE SCALE GENOMIC DNA]</scope>
    <source>
        <strain evidence="4">CBS 100304</strain>
        <tissue evidence="3">Vegetative mycelium</tissue>
    </source>
</reference>
<name>U4KWV6_PYROM</name>
<keyword evidence="1" id="KW-0175">Coiled coil</keyword>
<feature type="region of interest" description="Disordered" evidence="2">
    <location>
        <begin position="1"/>
        <end position="39"/>
    </location>
</feature>
<proteinExistence type="predicted"/>
<dbReference type="EMBL" id="HF935268">
    <property type="protein sequence ID" value="CCX05726.1"/>
    <property type="molecule type" value="Genomic_DNA"/>
</dbReference>
<protein>
    <submittedName>
        <fullName evidence="3">Uncharacterized protein</fullName>
    </submittedName>
</protein>
<gene>
    <name evidence="3" type="ORF">PCON_05313</name>
</gene>
<feature type="compositionally biased region" description="Basic and acidic residues" evidence="2">
    <location>
        <begin position="23"/>
        <end position="34"/>
    </location>
</feature>
<feature type="coiled-coil region" evidence="1">
    <location>
        <begin position="57"/>
        <end position="105"/>
    </location>
</feature>
<organism evidence="3 4">
    <name type="scientific">Pyronema omphalodes (strain CBS 100304)</name>
    <name type="common">Pyronema confluens</name>
    <dbReference type="NCBI Taxonomy" id="1076935"/>
    <lineage>
        <taxon>Eukaryota</taxon>
        <taxon>Fungi</taxon>
        <taxon>Dikarya</taxon>
        <taxon>Ascomycota</taxon>
        <taxon>Pezizomycotina</taxon>
        <taxon>Pezizomycetes</taxon>
        <taxon>Pezizales</taxon>
        <taxon>Pyronemataceae</taxon>
        <taxon>Pyronema</taxon>
    </lineage>
</organism>
<evidence type="ECO:0000256" key="1">
    <source>
        <dbReference type="SAM" id="Coils"/>
    </source>
</evidence>
<evidence type="ECO:0000313" key="4">
    <source>
        <dbReference type="Proteomes" id="UP000018144"/>
    </source>
</evidence>
<keyword evidence="4" id="KW-1185">Reference proteome</keyword>
<evidence type="ECO:0000313" key="3">
    <source>
        <dbReference type="EMBL" id="CCX05726.1"/>
    </source>
</evidence>
<accession>U4KWV6</accession>
<dbReference type="Proteomes" id="UP000018144">
    <property type="component" value="Unassembled WGS sequence"/>
</dbReference>
<evidence type="ECO:0000256" key="2">
    <source>
        <dbReference type="SAM" id="MobiDB-lite"/>
    </source>
</evidence>